<dbReference type="GeneID" id="110238619"/>
<feature type="compositionally biased region" description="Basic and acidic residues" evidence="1">
    <location>
        <begin position="274"/>
        <end position="284"/>
    </location>
</feature>
<dbReference type="AlphaFoldDB" id="A0A913YJR1"/>
<name>A0A913YJR1_EXADI</name>
<evidence type="ECO:0000313" key="2">
    <source>
        <dbReference type="EnsemblMetazoa" id="XP_028514737.1"/>
    </source>
</evidence>
<organism evidence="2 3">
    <name type="scientific">Exaiptasia diaphana</name>
    <name type="common">Tropical sea anemone</name>
    <name type="synonym">Aiptasia pulchella</name>
    <dbReference type="NCBI Taxonomy" id="2652724"/>
    <lineage>
        <taxon>Eukaryota</taxon>
        <taxon>Metazoa</taxon>
        <taxon>Cnidaria</taxon>
        <taxon>Anthozoa</taxon>
        <taxon>Hexacorallia</taxon>
        <taxon>Actiniaria</taxon>
        <taxon>Aiptasiidae</taxon>
        <taxon>Exaiptasia</taxon>
    </lineage>
</organism>
<proteinExistence type="predicted"/>
<dbReference type="KEGG" id="epa:110238619"/>
<evidence type="ECO:0000313" key="3">
    <source>
        <dbReference type="Proteomes" id="UP000887567"/>
    </source>
</evidence>
<feature type="region of interest" description="Disordered" evidence="1">
    <location>
        <begin position="254"/>
        <end position="284"/>
    </location>
</feature>
<protein>
    <submittedName>
        <fullName evidence="2">Uncharacterized protein</fullName>
    </submittedName>
</protein>
<dbReference type="Proteomes" id="UP000887567">
    <property type="component" value="Unplaced"/>
</dbReference>
<sequence length="284" mass="31244">MSSYSHPGRGSRGGKQRHGALRGGRGNQKRGGGRGVGTQGTSLCSPISRGRGHRGSNRGGRGAVRGGMGVQRGASRGGGPSRGGPSRSNENLETLSFQNLQSMADKDPDALVQDITSEKCLPELENLVSDLRMDEKKVVVVLKVFARACECSTQRSLMKLLILLPKSPYISMHLSSYINRMTIMDLDVQEREDQFRIMIKLFITILTSSPSSYADLPIPHLYLVTSFLNKKGKLNDEKTLSEIKGLSSLKEEMTEKVKQEGGGKSKIMPRRRNPRDEGIKLRIY</sequence>
<dbReference type="RefSeq" id="XP_028514737.1">
    <property type="nucleotide sequence ID" value="XM_028658936.1"/>
</dbReference>
<reference evidence="2" key="1">
    <citation type="submission" date="2022-11" db="UniProtKB">
        <authorList>
            <consortium name="EnsemblMetazoa"/>
        </authorList>
    </citation>
    <scope>IDENTIFICATION</scope>
</reference>
<keyword evidence="3" id="KW-1185">Reference proteome</keyword>
<feature type="region of interest" description="Disordered" evidence="1">
    <location>
        <begin position="1"/>
        <end position="90"/>
    </location>
</feature>
<feature type="compositionally biased region" description="Gly residues" evidence="1">
    <location>
        <begin position="57"/>
        <end position="82"/>
    </location>
</feature>
<dbReference type="EnsemblMetazoa" id="XM_028658936.1">
    <property type="protein sequence ID" value="XP_028514737.1"/>
    <property type="gene ID" value="LOC110238619"/>
</dbReference>
<evidence type="ECO:0000256" key="1">
    <source>
        <dbReference type="SAM" id="MobiDB-lite"/>
    </source>
</evidence>
<feature type="compositionally biased region" description="Basic and acidic residues" evidence="1">
    <location>
        <begin position="254"/>
        <end position="263"/>
    </location>
</feature>
<accession>A0A913YJR1</accession>
<dbReference type="OrthoDB" id="10642901at2759"/>
<dbReference type="OMA" id="REDQFRI"/>